<evidence type="ECO:0000259" key="9">
    <source>
        <dbReference type="PROSITE" id="PS50109"/>
    </source>
</evidence>
<evidence type="ECO:0000313" key="11">
    <source>
        <dbReference type="Proteomes" id="UP001431776"/>
    </source>
</evidence>
<dbReference type="Gene3D" id="1.10.287.130">
    <property type="match status" value="1"/>
</dbReference>
<dbReference type="AlphaFoldDB" id="A0AAW6TV66"/>
<dbReference type="EMBL" id="JASCXX010000005">
    <property type="protein sequence ID" value="MDI6448520.1"/>
    <property type="molecule type" value="Genomic_DNA"/>
</dbReference>
<dbReference type="PANTHER" id="PTHR43711:SF1">
    <property type="entry name" value="HISTIDINE KINASE 1"/>
    <property type="match status" value="1"/>
</dbReference>
<feature type="domain" description="Histidine kinase" evidence="9">
    <location>
        <begin position="472"/>
        <end position="690"/>
    </location>
</feature>
<evidence type="ECO:0000256" key="1">
    <source>
        <dbReference type="ARBA" id="ARBA00000085"/>
    </source>
</evidence>
<dbReference type="InterPro" id="IPR004358">
    <property type="entry name" value="Sig_transdc_His_kin-like_C"/>
</dbReference>
<keyword evidence="8" id="KW-1133">Transmembrane helix</keyword>
<keyword evidence="11" id="KW-1185">Reference proteome</keyword>
<reference evidence="10" key="1">
    <citation type="submission" date="2023-05" db="EMBL/GenBank/DDBJ databases">
        <title>Anaerotaeda fermentans gen. nov., sp. nov., a novel anaerobic planctomycete of the new family within the order Sedimentisphaerales isolated from Taman Peninsula, Russia.</title>
        <authorList>
            <person name="Khomyakova M.A."/>
            <person name="Merkel A.Y."/>
            <person name="Slobodkin A.I."/>
        </authorList>
    </citation>
    <scope>NUCLEOTIDE SEQUENCE</scope>
    <source>
        <strain evidence="10">M17dextr</strain>
    </source>
</reference>
<dbReference type="Pfam" id="PF02518">
    <property type="entry name" value="HATPase_c"/>
    <property type="match status" value="1"/>
</dbReference>
<dbReference type="RefSeq" id="WP_349243931.1">
    <property type="nucleotide sequence ID" value="NZ_JASCXX010000005.1"/>
</dbReference>
<comment type="catalytic activity">
    <reaction evidence="1">
        <text>ATP + protein L-histidine = ADP + protein N-phospho-L-histidine.</text>
        <dbReference type="EC" id="2.7.13.3"/>
    </reaction>
</comment>
<evidence type="ECO:0000256" key="3">
    <source>
        <dbReference type="ARBA" id="ARBA00022553"/>
    </source>
</evidence>
<evidence type="ECO:0000256" key="7">
    <source>
        <dbReference type="ARBA" id="ARBA00023136"/>
    </source>
</evidence>
<dbReference type="InterPro" id="IPR050736">
    <property type="entry name" value="Sensor_HK_Regulatory"/>
</dbReference>
<dbReference type="InterPro" id="IPR036097">
    <property type="entry name" value="HisK_dim/P_sf"/>
</dbReference>
<dbReference type="CDD" id="cd00082">
    <property type="entry name" value="HisKA"/>
    <property type="match status" value="1"/>
</dbReference>
<evidence type="ECO:0000256" key="2">
    <source>
        <dbReference type="ARBA" id="ARBA00012438"/>
    </source>
</evidence>
<evidence type="ECO:0000313" key="10">
    <source>
        <dbReference type="EMBL" id="MDI6448520.1"/>
    </source>
</evidence>
<feature type="transmembrane region" description="Helical" evidence="8">
    <location>
        <begin position="433"/>
        <end position="456"/>
    </location>
</feature>
<dbReference type="FunFam" id="3.30.565.10:FF:000006">
    <property type="entry name" value="Sensor histidine kinase WalK"/>
    <property type="match status" value="1"/>
</dbReference>
<dbReference type="Proteomes" id="UP001431776">
    <property type="component" value="Unassembled WGS sequence"/>
</dbReference>
<dbReference type="GO" id="GO:0000155">
    <property type="term" value="F:phosphorelay sensor kinase activity"/>
    <property type="evidence" value="ECO:0007669"/>
    <property type="project" value="InterPro"/>
</dbReference>
<dbReference type="SUPFAM" id="SSF55874">
    <property type="entry name" value="ATPase domain of HSP90 chaperone/DNA topoisomerase II/histidine kinase"/>
    <property type="match status" value="1"/>
</dbReference>
<dbReference type="SUPFAM" id="SSF47384">
    <property type="entry name" value="Homodimeric domain of signal transducing histidine kinase"/>
    <property type="match status" value="1"/>
</dbReference>
<dbReference type="FunFam" id="1.10.287.130:FF:000001">
    <property type="entry name" value="Two-component sensor histidine kinase"/>
    <property type="match status" value="1"/>
</dbReference>
<dbReference type="SMART" id="SM00388">
    <property type="entry name" value="HisKA"/>
    <property type="match status" value="1"/>
</dbReference>
<feature type="transmembrane region" description="Helical" evidence="8">
    <location>
        <begin position="16"/>
        <end position="36"/>
    </location>
</feature>
<dbReference type="CDD" id="cd00075">
    <property type="entry name" value="HATPase"/>
    <property type="match status" value="1"/>
</dbReference>
<name>A0AAW6TV66_9BACT</name>
<keyword evidence="7 8" id="KW-0472">Membrane</keyword>
<sequence>MPKRLKLNADSGQYRWAVSLLAVAVVLPTVCLLWFMTEAIDNERFVIRQKLVLFHTDQLEKARRTADGDWARRCRRLEDDNDAHPYRRLVEIVAQGGCDAVLMYDPSGRRLYPVLSTEADRTGGPSDVLADAWQLEFVDRDYAGAAERYEQHALSASGYRRRLAEWVGKAPPLDDRGLLDALIGQARCLAKLDRMAEAIAVCRQVAFSPLADGADVGVLSRIANARLLMLGWMRDRRQYDGLLEETFSGLLDMLYQPNQAGASLPADQNLFLARKAMDIVGQSPRLQSHRRQIGGAPLERLVEFEARSLALADRFAASSDLDAWEPGRLQPLEAADDNAYGLLHRSERSVCFALLSGQTVHAALGEFIGSFQSDAVECRITDDAGRLIVGPDEPRTEPFVAGPIGVYLPNWRIELFFREGDVLDRAAGERIAVYTWTGTLVIVLILISGAFAARAIGKQVKLNRLKNDFIATVTHELKTPLASMRVLVDTLLEGHYRDSQQVTDYLQLISKENGRLSRLIDNFLTFSRMERNKQAFQMRQTSPAVIARNAAEAVRTRFDKPSCHFEVEITEDLPDVTADPDAMVTVLVNLLDNAYKYSRDDKHIALHVTSEDHSVHFAVSDNGVGVPRRALKRIFKRFYQADRTLSRRAEGCGLGLSIARFIVDAHGGTIRVESRLDHGSTFTVTLPAKG</sequence>
<dbReference type="PROSITE" id="PS50109">
    <property type="entry name" value="HIS_KIN"/>
    <property type="match status" value="1"/>
</dbReference>
<dbReference type="InterPro" id="IPR003661">
    <property type="entry name" value="HisK_dim/P_dom"/>
</dbReference>
<organism evidence="10 11">
    <name type="scientific">Anaerobaca lacustris</name>
    <dbReference type="NCBI Taxonomy" id="3044600"/>
    <lineage>
        <taxon>Bacteria</taxon>
        <taxon>Pseudomonadati</taxon>
        <taxon>Planctomycetota</taxon>
        <taxon>Phycisphaerae</taxon>
        <taxon>Sedimentisphaerales</taxon>
        <taxon>Anaerobacaceae</taxon>
        <taxon>Anaerobaca</taxon>
    </lineage>
</organism>
<dbReference type="SMART" id="SM00387">
    <property type="entry name" value="HATPase_c"/>
    <property type="match status" value="1"/>
</dbReference>
<keyword evidence="5 10" id="KW-0418">Kinase</keyword>
<protein>
    <recommendedName>
        <fullName evidence="2">histidine kinase</fullName>
        <ecNumber evidence="2">2.7.13.3</ecNumber>
    </recommendedName>
</protein>
<keyword evidence="6" id="KW-0902">Two-component regulatory system</keyword>
<evidence type="ECO:0000256" key="8">
    <source>
        <dbReference type="SAM" id="Phobius"/>
    </source>
</evidence>
<evidence type="ECO:0000256" key="5">
    <source>
        <dbReference type="ARBA" id="ARBA00022777"/>
    </source>
</evidence>
<dbReference type="InterPro" id="IPR036890">
    <property type="entry name" value="HATPase_C_sf"/>
</dbReference>
<dbReference type="Gene3D" id="3.30.565.10">
    <property type="entry name" value="Histidine kinase-like ATPase, C-terminal domain"/>
    <property type="match status" value="1"/>
</dbReference>
<evidence type="ECO:0000256" key="6">
    <source>
        <dbReference type="ARBA" id="ARBA00023012"/>
    </source>
</evidence>
<accession>A0AAW6TV66</accession>
<dbReference type="EC" id="2.7.13.3" evidence="2"/>
<keyword evidence="8" id="KW-0812">Transmembrane</keyword>
<evidence type="ECO:0000256" key="4">
    <source>
        <dbReference type="ARBA" id="ARBA00022679"/>
    </source>
</evidence>
<keyword evidence="3" id="KW-0597">Phosphoprotein</keyword>
<comment type="caution">
    <text evidence="10">The sequence shown here is derived from an EMBL/GenBank/DDBJ whole genome shotgun (WGS) entry which is preliminary data.</text>
</comment>
<keyword evidence="4" id="KW-0808">Transferase</keyword>
<dbReference type="PANTHER" id="PTHR43711">
    <property type="entry name" value="TWO-COMPONENT HISTIDINE KINASE"/>
    <property type="match status" value="1"/>
</dbReference>
<gene>
    <name evidence="10" type="ORF">QJ522_05655</name>
</gene>
<proteinExistence type="predicted"/>
<dbReference type="InterPro" id="IPR003594">
    <property type="entry name" value="HATPase_dom"/>
</dbReference>
<dbReference type="InterPro" id="IPR005467">
    <property type="entry name" value="His_kinase_dom"/>
</dbReference>
<dbReference type="Pfam" id="PF00512">
    <property type="entry name" value="HisKA"/>
    <property type="match status" value="1"/>
</dbReference>
<dbReference type="PRINTS" id="PR00344">
    <property type="entry name" value="BCTRLSENSOR"/>
</dbReference>